<dbReference type="Proteomes" id="UP000273643">
    <property type="component" value="Unassembled WGS sequence"/>
</dbReference>
<evidence type="ECO:0000313" key="6">
    <source>
        <dbReference type="Proteomes" id="UP000273643"/>
    </source>
</evidence>
<dbReference type="SUPFAM" id="SSF88713">
    <property type="entry name" value="Glycoside hydrolase/deacetylase"/>
    <property type="match status" value="1"/>
</dbReference>
<dbReference type="PROSITE" id="PS51677">
    <property type="entry name" value="NODB"/>
    <property type="match status" value="1"/>
</dbReference>
<dbReference type="OrthoDB" id="9814639at2"/>
<organism evidence="5 6">
    <name type="scientific">Marinimicrobium koreense</name>
    <dbReference type="NCBI Taxonomy" id="306545"/>
    <lineage>
        <taxon>Bacteria</taxon>
        <taxon>Pseudomonadati</taxon>
        <taxon>Pseudomonadota</taxon>
        <taxon>Gammaproteobacteria</taxon>
        <taxon>Cellvibrionales</taxon>
        <taxon>Cellvibrionaceae</taxon>
        <taxon>Marinimicrobium</taxon>
    </lineage>
</organism>
<dbReference type="AlphaFoldDB" id="A0A3N1NYS6"/>
<evidence type="ECO:0000256" key="3">
    <source>
        <dbReference type="SAM" id="SignalP"/>
    </source>
</evidence>
<feature type="signal peptide" evidence="3">
    <location>
        <begin position="1"/>
        <end position="35"/>
    </location>
</feature>
<gene>
    <name evidence="5" type="ORF">EDC38_1959</name>
</gene>
<dbReference type="InterPro" id="IPR011330">
    <property type="entry name" value="Glyco_hydro/deAcase_b/a-brl"/>
</dbReference>
<feature type="domain" description="NodB homology" evidence="4">
    <location>
        <begin position="92"/>
        <end position="292"/>
    </location>
</feature>
<dbReference type="Gene3D" id="3.20.20.370">
    <property type="entry name" value="Glycoside hydrolase/deacetylase"/>
    <property type="match status" value="1"/>
</dbReference>
<dbReference type="GO" id="GO:0005576">
    <property type="term" value="C:extracellular region"/>
    <property type="evidence" value="ECO:0007669"/>
    <property type="project" value="UniProtKB-SubCell"/>
</dbReference>
<dbReference type="PANTHER" id="PTHR34216:SF3">
    <property type="entry name" value="POLY-BETA-1,6-N-ACETYL-D-GLUCOSAMINE N-DEACETYLASE"/>
    <property type="match status" value="1"/>
</dbReference>
<accession>A0A3N1NYS6</accession>
<dbReference type="GO" id="GO:0005975">
    <property type="term" value="P:carbohydrate metabolic process"/>
    <property type="evidence" value="ECO:0007669"/>
    <property type="project" value="InterPro"/>
</dbReference>
<evidence type="ECO:0000256" key="1">
    <source>
        <dbReference type="ARBA" id="ARBA00004613"/>
    </source>
</evidence>
<dbReference type="EMBL" id="RJUK01000001">
    <property type="protein sequence ID" value="ROQ21335.1"/>
    <property type="molecule type" value="Genomic_DNA"/>
</dbReference>
<dbReference type="InterPro" id="IPR002509">
    <property type="entry name" value="NODB_dom"/>
</dbReference>
<comment type="caution">
    <text evidence="5">The sequence shown here is derived from an EMBL/GenBank/DDBJ whole genome shotgun (WGS) entry which is preliminary data.</text>
</comment>
<sequence length="372" mass="41219">MHVTKPVRRSLVLVALVAGTLGLLFSLAAGSPAQAAVVLQYHHVSESTPASTSVTPKRFRSHMDYLENHNFGVVPLEILVKALQSGEPLPDRTVAITFDDAYDSVYTTAYPLLKEKGWPFTVFVNTDPLDDGKGGFTTWDELREMAEHGATIANHSTKHNHLQRRKAGESQAQWRERIESEVVDAERRIKEETGQNHKMLAYPYGEYNNEVKDLLESLGYVAFGQQSGPIGAHSDLRALPRFPFGGPYGEIEEFATKAQTRPMPIESAELYADAALDKPLEEVVVASGARPVLVLNLEQDNLAGRINCFAGGQGAIETRVEGRQLITQPGKPLTPGRTRYNCTAGTGESGRFYWFSQQWLVTDKDGRWVHEN</sequence>
<dbReference type="CDD" id="cd10973">
    <property type="entry name" value="CE4_DAC_u4_5s"/>
    <property type="match status" value="1"/>
</dbReference>
<dbReference type="GO" id="GO:0016810">
    <property type="term" value="F:hydrolase activity, acting on carbon-nitrogen (but not peptide) bonds"/>
    <property type="evidence" value="ECO:0007669"/>
    <property type="project" value="InterPro"/>
</dbReference>
<feature type="chain" id="PRO_5018234542" evidence="3">
    <location>
        <begin position="36"/>
        <end position="372"/>
    </location>
</feature>
<evidence type="ECO:0000256" key="2">
    <source>
        <dbReference type="ARBA" id="ARBA00022729"/>
    </source>
</evidence>
<comment type="subcellular location">
    <subcellularLocation>
        <location evidence="1">Secreted</location>
    </subcellularLocation>
</comment>
<protein>
    <submittedName>
        <fullName evidence="5">Polysaccharide deacetylase</fullName>
    </submittedName>
</protein>
<evidence type="ECO:0000259" key="4">
    <source>
        <dbReference type="PROSITE" id="PS51677"/>
    </source>
</evidence>
<dbReference type="RefSeq" id="WP_123638349.1">
    <property type="nucleotide sequence ID" value="NZ_RJUK01000001.1"/>
</dbReference>
<dbReference type="InterPro" id="IPR051398">
    <property type="entry name" value="Polysacch_Deacetylase"/>
</dbReference>
<keyword evidence="2 3" id="KW-0732">Signal</keyword>
<keyword evidence="6" id="KW-1185">Reference proteome</keyword>
<proteinExistence type="predicted"/>
<evidence type="ECO:0000313" key="5">
    <source>
        <dbReference type="EMBL" id="ROQ21335.1"/>
    </source>
</evidence>
<reference evidence="5 6" key="1">
    <citation type="submission" date="2018-11" db="EMBL/GenBank/DDBJ databases">
        <title>Genomic Encyclopedia of Type Strains, Phase IV (KMG-IV): sequencing the most valuable type-strain genomes for metagenomic binning, comparative biology and taxonomic classification.</title>
        <authorList>
            <person name="Goeker M."/>
        </authorList>
    </citation>
    <scope>NUCLEOTIDE SEQUENCE [LARGE SCALE GENOMIC DNA]</scope>
    <source>
        <strain evidence="5 6">DSM 16974</strain>
    </source>
</reference>
<name>A0A3N1NYS6_9GAMM</name>
<dbReference type="Pfam" id="PF01522">
    <property type="entry name" value="Polysacc_deac_1"/>
    <property type="match status" value="1"/>
</dbReference>
<dbReference type="PANTHER" id="PTHR34216">
    <property type="match status" value="1"/>
</dbReference>